<sequence>MKIAAVVITLFFLTLGDGQSSVSFLEPNCGISIAGSRKSTTRVIGGKVADMFGNPWMAFIQSSVLCGGSLITNRFVLTAAHCRSNTPAVVYLGEFDRSTITDCSTTACMPNAIGIHVDAQIGHPSYSTSGHQNDIALFRLANPVQYTDYIRAICLLTNFDPLPQIRTFTATGWGETAYSLGSNKLLTATLMHVDRSYCSIYGRVDSSQICVAGYESHVCRGDSGGPLMATVNIKGANRVIQAGVVSYGHQNCRHVSVFTNVMHHINWIADVVRRGSAQNTQFQPKVQRPTYSYYHNTYWYIYG</sequence>
<dbReference type="InterPro" id="IPR018114">
    <property type="entry name" value="TRYPSIN_HIS"/>
</dbReference>
<dbReference type="PRINTS" id="PR00722">
    <property type="entry name" value="CHYMOTRYPSIN"/>
</dbReference>
<keyword evidence="8" id="KW-1015">Disulfide bond</keyword>
<dbReference type="InterPro" id="IPR001314">
    <property type="entry name" value="Peptidase_S1A"/>
</dbReference>
<accession>A0A6P4EL28</accession>
<dbReference type="InterPro" id="IPR009003">
    <property type="entry name" value="Peptidase_S1_PA"/>
</dbReference>
<comment type="subcellular location">
    <subcellularLocation>
        <location evidence="1">Secreted</location>
    </subcellularLocation>
</comment>
<keyword evidence="4 10" id="KW-0732">Signal</keyword>
<keyword evidence="7" id="KW-0865">Zymogen</keyword>
<protein>
    <submittedName>
        <fullName evidence="12">Chymotrypsin-like protease CTRL-1</fullName>
    </submittedName>
</protein>
<evidence type="ECO:0000256" key="7">
    <source>
        <dbReference type="ARBA" id="ARBA00023145"/>
    </source>
</evidence>
<dbReference type="Pfam" id="PF00089">
    <property type="entry name" value="Trypsin"/>
    <property type="match status" value="1"/>
</dbReference>
<dbReference type="InterPro" id="IPR043504">
    <property type="entry name" value="Peptidase_S1_PA_chymotrypsin"/>
</dbReference>
<feature type="chain" id="PRO_5028011434" evidence="10">
    <location>
        <begin position="19"/>
        <end position="303"/>
    </location>
</feature>
<dbReference type="SUPFAM" id="SSF50494">
    <property type="entry name" value="Trypsin-like serine proteases"/>
    <property type="match status" value="1"/>
</dbReference>
<keyword evidence="3" id="KW-0645">Protease</keyword>
<evidence type="ECO:0000313" key="12">
    <source>
        <dbReference type="RefSeq" id="XP_016978892.1"/>
    </source>
</evidence>
<keyword evidence="2" id="KW-0964">Secreted</keyword>
<dbReference type="OrthoDB" id="5565075at2759"/>
<dbReference type="InterPro" id="IPR051487">
    <property type="entry name" value="Ser/Thr_Proteases_Immune/Dev"/>
</dbReference>
<dbReference type="GO" id="GO:0006508">
    <property type="term" value="P:proteolysis"/>
    <property type="evidence" value="ECO:0007669"/>
    <property type="project" value="UniProtKB-KW"/>
</dbReference>
<dbReference type="RefSeq" id="XP_016978892.1">
    <property type="nucleotide sequence ID" value="XM_017123403.1"/>
</dbReference>
<organism evidence="12">
    <name type="scientific">Drosophila rhopaloa</name>
    <name type="common">Fruit fly</name>
    <dbReference type="NCBI Taxonomy" id="1041015"/>
    <lineage>
        <taxon>Eukaryota</taxon>
        <taxon>Metazoa</taxon>
        <taxon>Ecdysozoa</taxon>
        <taxon>Arthropoda</taxon>
        <taxon>Hexapoda</taxon>
        <taxon>Insecta</taxon>
        <taxon>Pterygota</taxon>
        <taxon>Neoptera</taxon>
        <taxon>Endopterygota</taxon>
        <taxon>Diptera</taxon>
        <taxon>Brachycera</taxon>
        <taxon>Muscomorpha</taxon>
        <taxon>Ephydroidea</taxon>
        <taxon>Drosophilidae</taxon>
        <taxon>Drosophila</taxon>
        <taxon>Sophophora</taxon>
    </lineage>
</organism>
<comment type="similarity">
    <text evidence="9">Belongs to the peptidase S1 family. CLIP subfamily.</text>
</comment>
<evidence type="ECO:0000259" key="11">
    <source>
        <dbReference type="PROSITE" id="PS50240"/>
    </source>
</evidence>
<dbReference type="AlphaFoldDB" id="A0A6P4EL28"/>
<keyword evidence="5" id="KW-0378">Hydrolase</keyword>
<feature type="domain" description="Peptidase S1" evidence="11">
    <location>
        <begin position="43"/>
        <end position="273"/>
    </location>
</feature>
<evidence type="ECO:0000256" key="2">
    <source>
        <dbReference type="ARBA" id="ARBA00022525"/>
    </source>
</evidence>
<evidence type="ECO:0000256" key="1">
    <source>
        <dbReference type="ARBA" id="ARBA00004613"/>
    </source>
</evidence>
<evidence type="ECO:0000256" key="8">
    <source>
        <dbReference type="ARBA" id="ARBA00023157"/>
    </source>
</evidence>
<dbReference type="FunFam" id="2.40.10.10:FF:000146">
    <property type="entry name" value="Serine protease 53"/>
    <property type="match status" value="1"/>
</dbReference>
<dbReference type="GO" id="GO:0004252">
    <property type="term" value="F:serine-type endopeptidase activity"/>
    <property type="evidence" value="ECO:0007669"/>
    <property type="project" value="InterPro"/>
</dbReference>
<evidence type="ECO:0000256" key="3">
    <source>
        <dbReference type="ARBA" id="ARBA00022670"/>
    </source>
</evidence>
<name>A0A6P4EL28_DRORH</name>
<dbReference type="PANTHER" id="PTHR24256">
    <property type="entry name" value="TRYPTASE-RELATED"/>
    <property type="match status" value="1"/>
</dbReference>
<evidence type="ECO:0000256" key="9">
    <source>
        <dbReference type="ARBA" id="ARBA00024195"/>
    </source>
</evidence>
<evidence type="ECO:0000256" key="5">
    <source>
        <dbReference type="ARBA" id="ARBA00022801"/>
    </source>
</evidence>
<evidence type="ECO:0000256" key="4">
    <source>
        <dbReference type="ARBA" id="ARBA00022729"/>
    </source>
</evidence>
<dbReference type="Gene3D" id="2.40.10.10">
    <property type="entry name" value="Trypsin-like serine proteases"/>
    <property type="match status" value="2"/>
</dbReference>
<reference evidence="12" key="1">
    <citation type="submission" date="2025-08" db="UniProtKB">
        <authorList>
            <consortium name="RefSeq"/>
        </authorList>
    </citation>
    <scope>IDENTIFICATION</scope>
</reference>
<feature type="signal peptide" evidence="10">
    <location>
        <begin position="1"/>
        <end position="18"/>
    </location>
</feature>
<evidence type="ECO:0000256" key="10">
    <source>
        <dbReference type="SAM" id="SignalP"/>
    </source>
</evidence>
<dbReference type="CDD" id="cd00190">
    <property type="entry name" value="Tryp_SPc"/>
    <property type="match status" value="1"/>
</dbReference>
<dbReference type="InterPro" id="IPR001254">
    <property type="entry name" value="Trypsin_dom"/>
</dbReference>
<keyword evidence="6" id="KW-0720">Serine protease</keyword>
<gene>
    <name evidence="12" type="primary">LOC108044402</name>
</gene>
<dbReference type="PROSITE" id="PS00134">
    <property type="entry name" value="TRYPSIN_HIS"/>
    <property type="match status" value="1"/>
</dbReference>
<evidence type="ECO:0000256" key="6">
    <source>
        <dbReference type="ARBA" id="ARBA00022825"/>
    </source>
</evidence>
<proteinExistence type="inferred from homology"/>
<dbReference type="GO" id="GO:0005576">
    <property type="term" value="C:extracellular region"/>
    <property type="evidence" value="ECO:0007669"/>
    <property type="project" value="UniProtKB-SubCell"/>
</dbReference>
<dbReference type="SMART" id="SM00020">
    <property type="entry name" value="Tryp_SPc"/>
    <property type="match status" value="1"/>
</dbReference>
<dbReference type="PROSITE" id="PS50240">
    <property type="entry name" value="TRYPSIN_DOM"/>
    <property type="match status" value="1"/>
</dbReference>